<evidence type="ECO:0000313" key="23">
    <source>
        <dbReference type="EMBL" id="QLI56002.1"/>
    </source>
</evidence>
<evidence type="ECO:0000313" key="7">
    <source>
        <dbReference type="EMBL" id="ALH44733.1"/>
    </source>
</evidence>
<organism evidence="4">
    <name type="scientific">Human herpesvirus 8</name>
    <name type="common">HHV-8</name>
    <name type="synonym">Kaposi's sarcoma-associated herpesvirus</name>
    <dbReference type="NCBI Taxonomy" id="37296"/>
    <lineage>
        <taxon>Viruses</taxon>
        <taxon>Duplodnaviria</taxon>
        <taxon>Heunggongvirae</taxon>
        <taxon>Peploviricota</taxon>
        <taxon>Herviviricetes</taxon>
        <taxon>Herpesvirales</taxon>
        <taxon>Orthoherpesviridae</taxon>
        <taxon>Gammaherpesvirinae</taxon>
        <taxon>Rhadinovirus</taxon>
        <taxon>Rhadinovirus humangamma8</taxon>
    </lineage>
</organism>
<sequence>MSSTQIRTEIHVAILILCLCLVACHAICPTYRSHLGFWQEGWSGQVYQDWLGRMNCSYENMTALEAVSLNGTRLAAGSPSSEYPNVSVSVEDTSASGSGEDAIDESGSGEEERPMTSHVTFMTQSVQATTELTDALISAFSGSYSSGEPSRTTRVRVSPVAENGRNSGASNRVPFSATTTTTRGRDAHYNAEIRTHLYILWAVGLLLGLVLILYLCVPRCRRKKPYIV</sequence>
<dbReference type="EMBL" id="MT510668">
    <property type="protein sequence ID" value="QLI56180.1"/>
    <property type="molecule type" value="Genomic_DNA"/>
</dbReference>
<proteinExistence type="predicted"/>
<dbReference type="EMBL" id="KT271468">
    <property type="protein sequence ID" value="ALH45521.1"/>
    <property type="molecule type" value="Genomic_DNA"/>
</dbReference>
<evidence type="ECO:0000256" key="1">
    <source>
        <dbReference type="SAM" id="MobiDB-lite"/>
    </source>
</evidence>
<reference evidence="13" key="2">
    <citation type="submission" date="2019-01" db="EMBL/GenBank/DDBJ databases">
        <title>Sequence comparison of 48 strains of K8/K8.1 gene encoded by KSHV genomes from KS, PEL and PBMC samples collected worldwide.</title>
        <authorList>
            <person name="Zong J.-C."/>
            <person name="Heaggans S.Y."/>
            <person name="Hayward G.S."/>
        </authorList>
    </citation>
    <scope>NUCLEOTIDE SEQUENCE</scope>
    <source>
        <strain evidence="18">021K</strain>
        <strain evidence="13">431KAP</strain>
        <strain evidence="14">HKS23</strain>
        <strain evidence="15">HKS52</strain>
        <strain evidence="16">HKS58</strain>
        <strain evidence="17">HKS61</strain>
        <strain evidence="19">SAKS30</strain>
        <strain evidence="20">SAKS32</strain>
        <strain evidence="21">SAKS34</strain>
    </source>
</reference>
<evidence type="ECO:0000313" key="20">
    <source>
        <dbReference type="EMBL" id="QEE84012.1"/>
    </source>
</evidence>
<evidence type="ECO:0000313" key="5">
    <source>
        <dbReference type="EMBL" id="ALH44470.1"/>
    </source>
</evidence>
<evidence type="ECO:0000313" key="24">
    <source>
        <dbReference type="EMBL" id="QLI56180.1"/>
    </source>
</evidence>
<evidence type="ECO:0000313" key="11">
    <source>
        <dbReference type="EMBL" id="ALH45435.1"/>
    </source>
</evidence>
<reference evidence="22" key="3">
    <citation type="submission" date="2019-04" db="EMBL/GenBank/DDBJ databases">
        <title>Spread of a new Kaposi's sarcoma-associated herpesvirus variant driving severe pathologies in men who have sex with men.</title>
        <authorList>
            <person name="Jary A."/>
            <person name="Leducq V."/>
            <person name="Desire N."/>
            <person name="Palich R."/>
            <person name="Joly V."/>
            <person name="Canestri A."/>
            <person name="Gothland A."/>
            <person name="Lambert-Niclot S."/>
            <person name="Surgers L."/>
            <person name="Amiel C."/>
            <person name="Descamps D."/>
            <person name="Spano J.-P."/>
            <person name="Katlama C."/>
            <person name="Calvez V."/>
            <person name="Marcelin A.-G."/>
        </authorList>
    </citation>
    <scope>NUCLEOTIDE SEQUENCE</scope>
    <source>
        <strain evidence="22">P072_MCD</strain>
    </source>
</reference>
<evidence type="ECO:0000313" key="25">
    <source>
        <dbReference type="EMBL" id="QLI56269.1"/>
    </source>
</evidence>
<dbReference type="EMBL" id="MK443270">
    <property type="protein sequence ID" value="QEE83932.1"/>
    <property type="molecule type" value="Genomic_DNA"/>
</dbReference>
<protein>
    <submittedName>
        <fullName evidence="4 13">K8.1</fullName>
    </submittedName>
</protein>
<reference evidence="23" key="4">
    <citation type="submission" date="2020-05" db="EMBL/GenBank/DDBJ databases">
        <authorList>
            <person name="Santiago J.C.A."/>
        </authorList>
    </citation>
    <scope>NUCLEOTIDE SEQUENCE</scope>
    <source>
        <strain evidence="23">U020-B</strain>
        <strain evidence="24">U020-o1</strain>
        <strain evidence="25">U023-o1</strain>
    </source>
</reference>
<reference evidence="4" key="1">
    <citation type="journal article" date="2015" name="J. Virol.">
        <title>Whole-Genome Sequencing of Kaposi's Sarcoma-Associated Herpesvirus from Zambian Kaposi's Sarcoma Biopsy Specimens Reveals Unique Viral Diversity.</title>
        <authorList>
            <person name="Olp L.N."/>
            <person name="Jeanniard A."/>
            <person name="Marimo C."/>
            <person name="West J.T."/>
            <person name="Wood C."/>
        </authorList>
    </citation>
    <scope>NUCLEOTIDE SEQUENCE</scope>
    <source>
        <strain evidence="3">ZM027</strain>
        <strain evidence="4">ZM091</strain>
        <strain evidence="5">ZM095</strain>
        <strain evidence="6">ZM102</strain>
        <strain evidence="7">ZM108</strain>
        <strain evidence="8">ZM114</strain>
        <strain evidence="9">ZM117</strain>
        <strain evidence="10">ZM121</strain>
        <strain evidence="11">ZM128</strain>
        <strain evidence="12">ZM130</strain>
    </source>
</reference>
<evidence type="ECO:0000313" key="16">
    <source>
        <dbReference type="EMBL" id="QEE83980.1"/>
    </source>
</evidence>
<evidence type="ECO:0000313" key="15">
    <source>
        <dbReference type="EMBL" id="QEE83974.1"/>
    </source>
</evidence>
<evidence type="ECO:0000313" key="19">
    <source>
        <dbReference type="EMBL" id="QEE84010.1"/>
    </source>
</evidence>
<evidence type="ECO:0000313" key="13">
    <source>
        <dbReference type="EMBL" id="QEE83932.1"/>
    </source>
</evidence>
<dbReference type="EMBL" id="MK443291">
    <property type="protein sequence ID" value="QEE83974.1"/>
    <property type="molecule type" value="Genomic_DNA"/>
</dbReference>
<evidence type="ECO:0000313" key="17">
    <source>
        <dbReference type="EMBL" id="QEE83984.1"/>
    </source>
</evidence>
<evidence type="ECO:0000313" key="9">
    <source>
        <dbReference type="EMBL" id="ALH44997.1"/>
    </source>
</evidence>
<keyword evidence="2" id="KW-0812">Transmembrane</keyword>
<evidence type="ECO:0000313" key="3">
    <source>
        <dbReference type="EMBL" id="ALH44294.1"/>
    </source>
</evidence>
<reference evidence="23" key="5">
    <citation type="submission" date="2020-07" db="EMBL/GenBank/DDBJ databases">
        <title>Tumor-specific changes in Kaposi sarcoma-associated herpesvirus genomes in Ugandan adults with Kaposi sarcoma.</title>
        <authorList>
            <person name="Goldman J.D."/>
            <person name="Zhao H."/>
            <person name="Pankow A.P."/>
            <person name="Okuku F."/>
            <person name="Schmitt M.W."/>
            <person name="Chen L.H."/>
            <person name="Hill C.A."/>
            <person name="Casper C."/>
            <person name="Phipps W.T."/>
            <person name="Mullins J.I."/>
        </authorList>
    </citation>
    <scope>NUCLEOTIDE SEQUENCE</scope>
    <source>
        <strain evidence="23">U020-B</strain>
        <strain evidence="24">U020-o1</strain>
        <strain evidence="25">U023-o1</strain>
    </source>
</reference>
<evidence type="ECO:0000313" key="12">
    <source>
        <dbReference type="EMBL" id="ALH45521.1"/>
    </source>
</evidence>
<dbReference type="EMBL" id="MT510666">
    <property type="protein sequence ID" value="QLI56002.1"/>
    <property type="molecule type" value="Genomic_DNA"/>
</dbReference>
<name>A0A0N7GEP5_HHV8</name>
<gene>
    <name evidence="4" type="primary">K8.1</name>
</gene>
<dbReference type="EMBL" id="KT271457">
    <property type="protein sequence ID" value="ALH44557.1"/>
    <property type="molecule type" value="Genomic_DNA"/>
</dbReference>
<dbReference type="EMBL" id="MK876734">
    <property type="protein sequence ID" value="QKE51468.1"/>
    <property type="molecule type" value="Genomic_DNA"/>
</dbReference>
<dbReference type="EMBL" id="KT271454">
    <property type="protein sequence ID" value="ALH44294.1"/>
    <property type="molecule type" value="Genomic_DNA"/>
</dbReference>
<dbReference type="EMBL" id="KT271456">
    <property type="protein sequence ID" value="ALH44470.1"/>
    <property type="molecule type" value="Genomic_DNA"/>
</dbReference>
<accession>A0A0N7GEP5</accession>
<dbReference type="EMBL" id="KT271459">
    <property type="protein sequence ID" value="ALH44733.1"/>
    <property type="molecule type" value="Genomic_DNA"/>
</dbReference>
<dbReference type="EMBL" id="MK443313">
    <property type="protein sequence ID" value="QEE84016.1"/>
    <property type="molecule type" value="Genomic_DNA"/>
</dbReference>
<evidence type="ECO:0000313" key="21">
    <source>
        <dbReference type="EMBL" id="QEE84016.1"/>
    </source>
</evidence>
<dbReference type="EMBL" id="MK443310">
    <property type="protein sequence ID" value="QEE84010.1"/>
    <property type="molecule type" value="Genomic_DNA"/>
</dbReference>
<dbReference type="EMBL" id="KT271467">
    <property type="protein sequence ID" value="ALH45435.1"/>
    <property type="molecule type" value="Genomic_DNA"/>
</dbReference>
<evidence type="ECO:0000313" key="10">
    <source>
        <dbReference type="EMBL" id="ALH45171.1"/>
    </source>
</evidence>
<dbReference type="EMBL" id="MK443311">
    <property type="protein sequence ID" value="QEE84012.1"/>
    <property type="molecule type" value="Genomic_DNA"/>
</dbReference>
<dbReference type="EMBL" id="MK443294">
    <property type="protein sequence ID" value="QEE83980.1"/>
    <property type="molecule type" value="Genomic_DNA"/>
</dbReference>
<dbReference type="EMBL" id="MT510669">
    <property type="protein sequence ID" value="QLI56269.1"/>
    <property type="molecule type" value="Genomic_DNA"/>
</dbReference>
<evidence type="ECO:0000313" key="8">
    <source>
        <dbReference type="EMBL" id="ALH44821.1"/>
    </source>
</evidence>
<keyword evidence="2" id="KW-0472">Membrane</keyword>
<evidence type="ECO:0000313" key="18">
    <source>
        <dbReference type="EMBL" id="QEE83988.1"/>
    </source>
</evidence>
<dbReference type="EMBL" id="MK443286">
    <property type="protein sequence ID" value="QEE83964.1"/>
    <property type="molecule type" value="Genomic_DNA"/>
</dbReference>
<feature type="region of interest" description="Disordered" evidence="1">
    <location>
        <begin position="77"/>
        <end position="113"/>
    </location>
</feature>
<dbReference type="EMBL" id="KT271464">
    <property type="protein sequence ID" value="ALH45171.1"/>
    <property type="molecule type" value="Genomic_DNA"/>
</dbReference>
<evidence type="ECO:0000313" key="14">
    <source>
        <dbReference type="EMBL" id="QEE83964.1"/>
    </source>
</evidence>
<dbReference type="EMBL" id="KT271460">
    <property type="protein sequence ID" value="ALH44821.1"/>
    <property type="molecule type" value="Genomic_DNA"/>
</dbReference>
<dbReference type="EMBL" id="MK443296">
    <property type="protein sequence ID" value="QEE83984.1"/>
    <property type="molecule type" value="Genomic_DNA"/>
</dbReference>
<dbReference type="EMBL" id="KT271455">
    <property type="protein sequence ID" value="ALH44382.1"/>
    <property type="molecule type" value="Genomic_DNA"/>
</dbReference>
<evidence type="ECO:0000313" key="4">
    <source>
        <dbReference type="EMBL" id="ALH44382.1"/>
    </source>
</evidence>
<evidence type="ECO:0000313" key="22">
    <source>
        <dbReference type="EMBL" id="QKE51468.1"/>
    </source>
</evidence>
<feature type="compositionally biased region" description="Polar residues" evidence="1">
    <location>
        <begin position="78"/>
        <end position="97"/>
    </location>
</feature>
<evidence type="ECO:0000313" key="6">
    <source>
        <dbReference type="EMBL" id="ALH44557.1"/>
    </source>
</evidence>
<organismHost>
    <name type="scientific">Homo sapiens</name>
    <name type="common">Human</name>
    <dbReference type="NCBI Taxonomy" id="9606"/>
</organismHost>
<feature type="transmembrane region" description="Helical" evidence="2">
    <location>
        <begin position="198"/>
        <end position="217"/>
    </location>
</feature>
<keyword evidence="2" id="KW-1133">Transmembrane helix</keyword>
<dbReference type="EMBL" id="MK443298">
    <property type="protein sequence ID" value="QEE83988.1"/>
    <property type="molecule type" value="Genomic_DNA"/>
</dbReference>
<evidence type="ECO:0000256" key="2">
    <source>
        <dbReference type="SAM" id="Phobius"/>
    </source>
</evidence>
<dbReference type="EMBL" id="KT271462">
    <property type="protein sequence ID" value="ALH44997.1"/>
    <property type="molecule type" value="Genomic_DNA"/>
</dbReference>